<reference evidence="2" key="1">
    <citation type="journal article" date="2022" name="bioRxiv">
        <title>Genomics of Preaxostyla Flagellates Illuminates Evolutionary Transitions and the Path Towards Mitochondrial Loss.</title>
        <authorList>
            <person name="Novak L.V.F."/>
            <person name="Treitli S.C."/>
            <person name="Pyrih J."/>
            <person name="Halakuc P."/>
            <person name="Pipaliya S.V."/>
            <person name="Vacek V."/>
            <person name="Brzon O."/>
            <person name="Soukal P."/>
            <person name="Eme L."/>
            <person name="Dacks J.B."/>
            <person name="Karnkowska A."/>
            <person name="Elias M."/>
            <person name="Hampl V."/>
        </authorList>
    </citation>
    <scope>NUCLEOTIDE SEQUENCE</scope>
    <source>
        <strain evidence="2">RCP-MX</strain>
    </source>
</reference>
<keyword evidence="3" id="KW-1185">Reference proteome</keyword>
<name>A0ABQ8U9H6_9EUKA</name>
<evidence type="ECO:0000256" key="1">
    <source>
        <dbReference type="SAM" id="MobiDB-lite"/>
    </source>
</evidence>
<organism evidence="2 3">
    <name type="scientific">Paratrimastix pyriformis</name>
    <dbReference type="NCBI Taxonomy" id="342808"/>
    <lineage>
        <taxon>Eukaryota</taxon>
        <taxon>Metamonada</taxon>
        <taxon>Preaxostyla</taxon>
        <taxon>Paratrimastigidae</taxon>
        <taxon>Paratrimastix</taxon>
    </lineage>
</organism>
<feature type="region of interest" description="Disordered" evidence="1">
    <location>
        <begin position="298"/>
        <end position="347"/>
    </location>
</feature>
<evidence type="ECO:0000313" key="3">
    <source>
        <dbReference type="Proteomes" id="UP001141327"/>
    </source>
</evidence>
<sequence>MLQQQPRKIPKDPDEDIPLTLADLPQPVFSLIFLNLFETPPTELDIRNLLLVSRRLHLMTSQALGLGIFPVNQLREAVLRGRLEALRIRWATNQLATRDFFANLPEAVQSFARKIRVEMTARVLRPFEDVLRRDLALLTSLNPSADTDRQVGRHIPSPHKLEANVQDELARRGPAIGQRIHRLTQQIRHLRELDSEWTDPVLNRVFTLISRLKCRAFSSTSEPLQKDTPPGVFGGLYSVIRIDLPWEEACRLRYGLGRSPDYPPDVEILTESDTTTPSHVAISIEQEWANQLGLMVDEDPSEHDSEASDSDDASSADDDDDDVPISPAPSNELFSVTYSSPGHSRSQRMNKPGLIWVMALMGLGSMKRHVDLFLELLFILCGADYAHAVGRWLQPGSPI</sequence>
<evidence type="ECO:0000313" key="2">
    <source>
        <dbReference type="EMBL" id="KAJ4455953.1"/>
    </source>
</evidence>
<feature type="compositionally biased region" description="Acidic residues" evidence="1">
    <location>
        <begin position="298"/>
        <end position="323"/>
    </location>
</feature>
<dbReference type="EMBL" id="JAPMOS010000087">
    <property type="protein sequence ID" value="KAJ4455953.1"/>
    <property type="molecule type" value="Genomic_DNA"/>
</dbReference>
<protein>
    <recommendedName>
        <fullName evidence="4">F-box domain-containing protein</fullName>
    </recommendedName>
</protein>
<accession>A0ABQ8U9H6</accession>
<comment type="caution">
    <text evidence="2">The sequence shown here is derived from an EMBL/GenBank/DDBJ whole genome shotgun (WGS) entry which is preliminary data.</text>
</comment>
<gene>
    <name evidence="2" type="ORF">PAPYR_8974</name>
</gene>
<feature type="compositionally biased region" description="Polar residues" evidence="1">
    <location>
        <begin position="332"/>
        <end position="347"/>
    </location>
</feature>
<proteinExistence type="predicted"/>
<evidence type="ECO:0008006" key="4">
    <source>
        <dbReference type="Google" id="ProtNLM"/>
    </source>
</evidence>
<dbReference type="Proteomes" id="UP001141327">
    <property type="component" value="Unassembled WGS sequence"/>
</dbReference>